<protein>
    <recommendedName>
        <fullName evidence="4">Secreted protein</fullName>
    </recommendedName>
</protein>
<reference evidence="2 3" key="1">
    <citation type="submission" date="2018-12" db="EMBL/GenBank/DDBJ databases">
        <authorList>
            <person name="Li S."/>
            <person name="Yang R."/>
            <person name="Chen G."/>
            <person name="Zou L."/>
            <person name="Zhang C."/>
            <person name="Chen Y."/>
            <person name="Liu Z."/>
            <person name="Li Y."/>
            <person name="Yan Y."/>
            <person name="Huang M."/>
            <person name="Chen T."/>
        </authorList>
    </citation>
    <scope>NUCLEOTIDE SEQUENCE [LARGE SCALE GENOMIC DNA]</scope>
    <source>
        <strain evidence="2 3">1257</strain>
    </source>
</reference>
<feature type="signal peptide" evidence="1">
    <location>
        <begin position="1"/>
        <end position="21"/>
    </location>
</feature>
<accession>A0A3S8USZ9</accession>
<gene>
    <name evidence="2" type="ORF">EJA05_11150</name>
</gene>
<dbReference type="EMBL" id="CP034338">
    <property type="protein sequence ID" value="AZL71441.1"/>
    <property type="molecule type" value="Genomic_DNA"/>
</dbReference>
<dbReference type="AlphaFoldDB" id="A0A3S8USZ9"/>
<organism evidence="2 3">
    <name type="scientific">Pseudomonas entomophila</name>
    <dbReference type="NCBI Taxonomy" id="312306"/>
    <lineage>
        <taxon>Bacteria</taxon>
        <taxon>Pseudomonadati</taxon>
        <taxon>Pseudomonadota</taxon>
        <taxon>Gammaproteobacteria</taxon>
        <taxon>Pseudomonadales</taxon>
        <taxon>Pseudomonadaceae</taxon>
        <taxon>Pseudomonas</taxon>
    </lineage>
</organism>
<evidence type="ECO:0000313" key="2">
    <source>
        <dbReference type="EMBL" id="AZL71441.1"/>
    </source>
</evidence>
<name>A0A3S8USZ9_9PSED</name>
<sequence>MKGKLLAALLLLWMCSMTAYADCAVLGPQPDPCAGPVLGPTECVCP</sequence>
<evidence type="ECO:0000256" key="1">
    <source>
        <dbReference type="SAM" id="SignalP"/>
    </source>
</evidence>
<proteinExistence type="predicted"/>
<keyword evidence="1" id="KW-0732">Signal</keyword>
<dbReference type="KEGG" id="pory:EJA05_11150"/>
<evidence type="ECO:0008006" key="4">
    <source>
        <dbReference type="Google" id="ProtNLM"/>
    </source>
</evidence>
<evidence type="ECO:0000313" key="3">
    <source>
        <dbReference type="Proteomes" id="UP000268230"/>
    </source>
</evidence>
<dbReference type="OrthoDB" id="6911229at2"/>
<feature type="chain" id="PRO_5019213984" description="Secreted protein" evidence="1">
    <location>
        <begin position="22"/>
        <end position="46"/>
    </location>
</feature>
<dbReference type="Proteomes" id="UP000268230">
    <property type="component" value="Chromosome"/>
</dbReference>